<comment type="caution">
    <text evidence="2">The sequence shown here is derived from an EMBL/GenBank/DDBJ whole genome shotgun (WGS) entry which is preliminary data.</text>
</comment>
<gene>
    <name evidence="2" type="ORF">ILUMI_12657</name>
</gene>
<feature type="region of interest" description="Disordered" evidence="1">
    <location>
        <begin position="46"/>
        <end position="91"/>
    </location>
</feature>
<keyword evidence="3" id="KW-1185">Reference proteome</keyword>
<accession>A0A8K0CY21</accession>
<dbReference type="AlphaFoldDB" id="A0A8K0CY21"/>
<organism evidence="2 3">
    <name type="scientific">Ignelater luminosus</name>
    <name type="common">Cucubano</name>
    <name type="synonym">Pyrophorus luminosus</name>
    <dbReference type="NCBI Taxonomy" id="2038154"/>
    <lineage>
        <taxon>Eukaryota</taxon>
        <taxon>Metazoa</taxon>
        <taxon>Ecdysozoa</taxon>
        <taxon>Arthropoda</taxon>
        <taxon>Hexapoda</taxon>
        <taxon>Insecta</taxon>
        <taxon>Pterygota</taxon>
        <taxon>Neoptera</taxon>
        <taxon>Endopterygota</taxon>
        <taxon>Coleoptera</taxon>
        <taxon>Polyphaga</taxon>
        <taxon>Elateriformia</taxon>
        <taxon>Elateroidea</taxon>
        <taxon>Elateridae</taxon>
        <taxon>Agrypninae</taxon>
        <taxon>Pyrophorini</taxon>
        <taxon>Ignelater</taxon>
    </lineage>
</organism>
<dbReference type="Proteomes" id="UP000801492">
    <property type="component" value="Unassembled WGS sequence"/>
</dbReference>
<reference evidence="2" key="1">
    <citation type="submission" date="2019-08" db="EMBL/GenBank/DDBJ databases">
        <title>The genome of the North American firefly Photinus pyralis.</title>
        <authorList>
            <consortium name="Photinus pyralis genome working group"/>
            <person name="Fallon T.R."/>
            <person name="Sander Lower S.E."/>
            <person name="Weng J.-K."/>
        </authorList>
    </citation>
    <scope>NUCLEOTIDE SEQUENCE</scope>
    <source>
        <strain evidence="2">TRF0915ILg1</strain>
        <tissue evidence="2">Whole body</tissue>
    </source>
</reference>
<sequence length="91" mass="10718">MGLEKRRQAKMADGKRNMFFEDSATKEDFDSEHWIKDKVYHYEPNETFDSDADILSQPEENEGKEEDDEVNANTEDLRKEERESTKIKIGT</sequence>
<feature type="compositionally biased region" description="Basic and acidic residues" evidence="1">
    <location>
        <begin position="75"/>
        <end position="91"/>
    </location>
</feature>
<evidence type="ECO:0000256" key="1">
    <source>
        <dbReference type="SAM" id="MobiDB-lite"/>
    </source>
</evidence>
<name>A0A8K0CY21_IGNLU</name>
<dbReference type="EMBL" id="VTPC01007920">
    <property type="protein sequence ID" value="KAF2893516.1"/>
    <property type="molecule type" value="Genomic_DNA"/>
</dbReference>
<protein>
    <submittedName>
        <fullName evidence="2">Uncharacterized protein</fullName>
    </submittedName>
</protein>
<evidence type="ECO:0000313" key="2">
    <source>
        <dbReference type="EMBL" id="KAF2893516.1"/>
    </source>
</evidence>
<proteinExistence type="predicted"/>
<feature type="compositionally biased region" description="Acidic residues" evidence="1">
    <location>
        <begin position="59"/>
        <end position="70"/>
    </location>
</feature>
<evidence type="ECO:0000313" key="3">
    <source>
        <dbReference type="Proteomes" id="UP000801492"/>
    </source>
</evidence>